<name>A0A413KBA2_BIFPS</name>
<evidence type="ECO:0000313" key="3">
    <source>
        <dbReference type="Proteomes" id="UP000284163"/>
    </source>
</evidence>
<dbReference type="SUPFAM" id="SSF47413">
    <property type="entry name" value="lambda repressor-like DNA-binding domains"/>
    <property type="match status" value="1"/>
</dbReference>
<evidence type="ECO:0000256" key="1">
    <source>
        <dbReference type="SAM" id="MobiDB-lite"/>
    </source>
</evidence>
<reference evidence="2 3" key="1">
    <citation type="submission" date="2018-08" db="EMBL/GenBank/DDBJ databases">
        <title>A genome reference for cultivated species of the human gut microbiota.</title>
        <authorList>
            <person name="Zou Y."/>
            <person name="Xue W."/>
            <person name="Luo G."/>
        </authorList>
    </citation>
    <scope>NUCLEOTIDE SEQUENCE [LARGE SCALE GENOMIC DNA]</scope>
    <source>
        <strain evidence="2 3">CF01-1</strain>
    </source>
</reference>
<protein>
    <submittedName>
        <fullName evidence="2">Uncharacterized protein</fullName>
    </submittedName>
</protein>
<evidence type="ECO:0000313" key="2">
    <source>
        <dbReference type="EMBL" id="RGY75555.1"/>
    </source>
</evidence>
<dbReference type="EMBL" id="QSDK01000015">
    <property type="protein sequence ID" value="RGY75555.1"/>
    <property type="molecule type" value="Genomic_DNA"/>
</dbReference>
<dbReference type="AlphaFoldDB" id="A0A413KBA2"/>
<organism evidence="2 3">
    <name type="scientific">Bifidobacterium pseudocatenulatum</name>
    <dbReference type="NCBI Taxonomy" id="28026"/>
    <lineage>
        <taxon>Bacteria</taxon>
        <taxon>Bacillati</taxon>
        <taxon>Actinomycetota</taxon>
        <taxon>Actinomycetes</taxon>
        <taxon>Bifidobacteriales</taxon>
        <taxon>Bifidobacteriaceae</taxon>
        <taxon>Bifidobacterium</taxon>
    </lineage>
</organism>
<feature type="compositionally biased region" description="Polar residues" evidence="1">
    <location>
        <begin position="184"/>
        <end position="208"/>
    </location>
</feature>
<gene>
    <name evidence="2" type="ORF">DXA22_08505</name>
</gene>
<dbReference type="InterPro" id="IPR010982">
    <property type="entry name" value="Lambda_DNA-bd_dom_sf"/>
</dbReference>
<proteinExistence type="predicted"/>
<accession>A0A413KBA2</accession>
<dbReference type="Proteomes" id="UP000284163">
    <property type="component" value="Unassembled WGS sequence"/>
</dbReference>
<sequence length="246" mass="27105">MPSIDMERFREDINRYRFETDTTWTALAEKAGVSPAMFTRLKKGSIVTLEAFAQLCASCRLNPIDYMPELQTAQEHETAKEHPMEETKRLSIDGKEFTIRDVGIRSGSAWANGPRISDAELPDGQVLGSIMPWHGEWLWRLAGEDWQRTKPAEGPMAAYTGQEPNRLSAIDNLLQAIEDRYSDTNTDPWASMTDAASTTPDTVDQTTPEPVGDPWSLIPSDDAGLPMPNPGIDPGADITANTGIGI</sequence>
<dbReference type="GO" id="GO:0003677">
    <property type="term" value="F:DNA binding"/>
    <property type="evidence" value="ECO:0007669"/>
    <property type="project" value="InterPro"/>
</dbReference>
<comment type="caution">
    <text evidence="2">The sequence shown here is derived from an EMBL/GenBank/DDBJ whole genome shotgun (WGS) entry which is preliminary data.</text>
</comment>
<feature type="region of interest" description="Disordered" evidence="1">
    <location>
        <begin position="184"/>
        <end position="211"/>
    </location>
</feature>